<reference evidence="1" key="1">
    <citation type="journal article" date="2018" name="Genome Biol.">
        <title>SKESA: strategic k-mer extension for scrupulous assemblies.</title>
        <authorList>
            <person name="Souvorov A."/>
            <person name="Agarwala R."/>
            <person name="Lipman D.J."/>
        </authorList>
    </citation>
    <scope>NUCLEOTIDE SEQUENCE</scope>
    <source>
        <strain evidence="1">C8</strain>
    </source>
</reference>
<dbReference type="AlphaFoldDB" id="A0A8H9UWX2"/>
<sequence>MIESVMLTENDVVDCVVSYLKSKEFIIDSMCNTMQKGIDIVANKNGKKILVEAKGATTSKDTNRKGKAFSRNQINSHISRAVFKALQMKEEQENAIIAIALPYTKNHLKIIKTVKKQLNLLDIIVIWCDGLNVLIDGNNKNLE</sequence>
<gene>
    <name evidence="2" type="ORF">GNF79_11695</name>
    <name evidence="1" type="ORF">I9080_001031</name>
</gene>
<dbReference type="RefSeq" id="WP_164789187.1">
    <property type="nucleotide sequence ID" value="NZ_CATNWZ010000009.1"/>
</dbReference>
<evidence type="ECO:0000313" key="1">
    <source>
        <dbReference type="EMBL" id="HAT4307263.1"/>
    </source>
</evidence>
<proteinExistence type="predicted"/>
<dbReference type="Proteomes" id="UP000859547">
    <property type="component" value="Unassembled WGS sequence"/>
</dbReference>
<organism evidence="1">
    <name type="scientific">Clostridium perfringens</name>
    <dbReference type="NCBI Taxonomy" id="1502"/>
    <lineage>
        <taxon>Bacteria</taxon>
        <taxon>Bacillati</taxon>
        <taxon>Bacillota</taxon>
        <taxon>Clostridia</taxon>
        <taxon>Eubacteriales</taxon>
        <taxon>Clostridiaceae</taxon>
        <taxon>Clostridium</taxon>
    </lineage>
</organism>
<accession>A0A8H9UWX2</accession>
<dbReference type="EMBL" id="WNVC01000042">
    <property type="protein sequence ID" value="MDZ4999754.1"/>
    <property type="molecule type" value="Genomic_DNA"/>
</dbReference>
<name>A0A8H9UWX2_CLOPF</name>
<reference evidence="2" key="2">
    <citation type="submission" date="2019-11" db="EMBL/GenBank/DDBJ databases">
        <title>Characterization of Clostridium perfringens isolates from swine manure treated agricultural soils.</title>
        <authorList>
            <person name="Wushke S.T."/>
        </authorList>
    </citation>
    <scope>NUCLEOTIDE SEQUENCE</scope>
    <source>
        <strain evidence="2">X26</strain>
    </source>
</reference>
<reference evidence="1" key="3">
    <citation type="submission" date="2020-07" db="EMBL/GenBank/DDBJ databases">
        <authorList>
            <consortium name="NCBI Pathogen Detection Project"/>
        </authorList>
    </citation>
    <scope>NUCLEOTIDE SEQUENCE</scope>
    <source>
        <strain evidence="1">C8</strain>
    </source>
</reference>
<dbReference type="SUPFAM" id="SSF52980">
    <property type="entry name" value="Restriction endonuclease-like"/>
    <property type="match status" value="1"/>
</dbReference>
<evidence type="ECO:0000313" key="2">
    <source>
        <dbReference type="EMBL" id="MDZ4999754.1"/>
    </source>
</evidence>
<comment type="caution">
    <text evidence="1">The sequence shown here is derived from an EMBL/GenBank/DDBJ whole genome shotgun (WGS) entry which is preliminary data.</text>
</comment>
<dbReference type="Proteomes" id="UP001291306">
    <property type="component" value="Unassembled WGS sequence"/>
</dbReference>
<dbReference type="InterPro" id="IPR011335">
    <property type="entry name" value="Restrct_endonuc-II-like"/>
</dbReference>
<protein>
    <submittedName>
        <fullName evidence="1">Uncharacterized protein</fullName>
    </submittedName>
</protein>
<dbReference type="EMBL" id="DACTCB010000003">
    <property type="protein sequence ID" value="HAT4307263.1"/>
    <property type="molecule type" value="Genomic_DNA"/>
</dbReference>